<dbReference type="InterPro" id="IPR001680">
    <property type="entry name" value="WD40_rpt"/>
</dbReference>
<evidence type="ECO:0000256" key="3">
    <source>
        <dbReference type="ARBA" id="ARBA00037931"/>
    </source>
</evidence>
<evidence type="ECO:0000313" key="7">
    <source>
        <dbReference type="Proteomes" id="UP000054549"/>
    </source>
</evidence>
<dbReference type="InterPro" id="IPR015943">
    <property type="entry name" value="WD40/YVTN_repeat-like_dom_sf"/>
</dbReference>
<proteinExistence type="inferred from homology"/>
<reference evidence="6 7" key="1">
    <citation type="submission" date="2014-04" db="EMBL/GenBank/DDBJ databases">
        <title>Evolutionary Origins and Diversification of the Mycorrhizal Mutualists.</title>
        <authorList>
            <consortium name="DOE Joint Genome Institute"/>
            <consortium name="Mycorrhizal Genomics Consortium"/>
            <person name="Kohler A."/>
            <person name="Kuo A."/>
            <person name="Nagy L.G."/>
            <person name="Floudas D."/>
            <person name="Copeland A."/>
            <person name="Barry K.W."/>
            <person name="Cichocki N."/>
            <person name="Veneault-Fourrey C."/>
            <person name="LaButti K."/>
            <person name="Lindquist E.A."/>
            <person name="Lipzen A."/>
            <person name="Lundell T."/>
            <person name="Morin E."/>
            <person name="Murat C."/>
            <person name="Riley R."/>
            <person name="Ohm R."/>
            <person name="Sun H."/>
            <person name="Tunlid A."/>
            <person name="Henrissat B."/>
            <person name="Grigoriev I.V."/>
            <person name="Hibbett D.S."/>
            <person name="Martin F."/>
        </authorList>
    </citation>
    <scope>NUCLEOTIDE SEQUENCE [LARGE SCALE GENOMIC DNA]</scope>
    <source>
        <strain evidence="6 7">Koide BX008</strain>
    </source>
</reference>
<evidence type="ECO:0000256" key="5">
    <source>
        <dbReference type="SAM" id="MobiDB-lite"/>
    </source>
</evidence>
<dbReference type="STRING" id="946122.A0A0C2X710"/>
<dbReference type="SMART" id="SM00320">
    <property type="entry name" value="WD40"/>
    <property type="match status" value="5"/>
</dbReference>
<dbReference type="AlphaFoldDB" id="A0A0C2X710"/>
<organism evidence="6 7">
    <name type="scientific">Amanita muscaria (strain Koide BX008)</name>
    <dbReference type="NCBI Taxonomy" id="946122"/>
    <lineage>
        <taxon>Eukaryota</taxon>
        <taxon>Fungi</taxon>
        <taxon>Dikarya</taxon>
        <taxon>Basidiomycota</taxon>
        <taxon>Agaricomycotina</taxon>
        <taxon>Agaricomycetes</taxon>
        <taxon>Agaricomycetidae</taxon>
        <taxon>Agaricales</taxon>
        <taxon>Pluteineae</taxon>
        <taxon>Amanitaceae</taxon>
        <taxon>Amanita</taxon>
    </lineage>
</organism>
<dbReference type="Proteomes" id="UP000054549">
    <property type="component" value="Unassembled WGS sequence"/>
</dbReference>
<dbReference type="Gene3D" id="2.130.10.10">
    <property type="entry name" value="YVTN repeat-like/Quinoprotein amine dehydrogenase"/>
    <property type="match status" value="2"/>
</dbReference>
<feature type="region of interest" description="Disordered" evidence="5">
    <location>
        <begin position="1"/>
        <end position="20"/>
    </location>
</feature>
<keyword evidence="1" id="KW-0853">WD repeat</keyword>
<dbReference type="OrthoDB" id="7668193at2759"/>
<dbReference type="SUPFAM" id="SSF50978">
    <property type="entry name" value="WD40 repeat-like"/>
    <property type="match status" value="1"/>
</dbReference>
<name>A0A0C2X710_AMAMK</name>
<dbReference type="InterPro" id="IPR036322">
    <property type="entry name" value="WD40_repeat_dom_sf"/>
</dbReference>
<protein>
    <recommendedName>
        <fullName evidence="4">ASTRA-associated protein 1</fullName>
    </recommendedName>
</protein>
<dbReference type="PANTHER" id="PTHR19854:SF1">
    <property type="entry name" value="GUANINE NUCLEOTIDE-BINDING PROTEIN SUBUNIT BETA-LIKE PROTEIN 1"/>
    <property type="match status" value="1"/>
</dbReference>
<gene>
    <name evidence="6" type="ORF">M378DRAFT_78141</name>
</gene>
<evidence type="ECO:0000256" key="4">
    <source>
        <dbReference type="ARBA" id="ARBA00040563"/>
    </source>
</evidence>
<evidence type="ECO:0000256" key="2">
    <source>
        <dbReference type="ARBA" id="ARBA00022737"/>
    </source>
</evidence>
<dbReference type="PANTHER" id="PTHR19854">
    <property type="entry name" value="TRANSDUCIN BETA-LIKE 3"/>
    <property type="match status" value="1"/>
</dbReference>
<keyword evidence="7" id="KW-1185">Reference proteome</keyword>
<evidence type="ECO:0000313" key="6">
    <source>
        <dbReference type="EMBL" id="KIL64503.1"/>
    </source>
</evidence>
<comment type="similarity">
    <text evidence="3">Belongs to the WD repeat ASA1 family.</text>
</comment>
<evidence type="ECO:0000256" key="1">
    <source>
        <dbReference type="ARBA" id="ARBA00022574"/>
    </source>
</evidence>
<dbReference type="EMBL" id="KN818249">
    <property type="protein sequence ID" value="KIL64503.1"/>
    <property type="molecule type" value="Genomic_DNA"/>
</dbReference>
<keyword evidence="2" id="KW-0677">Repeat</keyword>
<accession>A0A0C2X710</accession>
<sequence>MASSLPPPSGPTHTLRTHSSPVNALYVTDDNERIYSGDSSGVIVVTSTRTLRPIAKWNAHKDGVLGVEEWDQFIVTHARDNKLHVWDRIEEPPPSMRIGSGTAALVDLPTPKLKYSMDVNALNFCRFSLLRLPCESEPAQQALIALPNLVDSSSADIWTLHGCDRVHAAIGQGLNKTDIQSPATEFKVGIIMSLHLYLVTSEVKREASLPTTELRLLCTYENGSIVLWKYTREDHLKSVEGQGWDMIWTSKLHAESIMAMRVSRNNDFALTVSVDHIVGRYDLKEESADVDETCKKHRTKHPGNGCIAIRDDGKVCAIGGWDGKICLYSTKSFKPLGTLRHHKVGCQAMEFCHLRRLSGNNSGTGADEDEDDEQAQEKRSRWLVCGAKDHRVTIWELVDFERKAKTSEDK</sequence>
<feature type="compositionally biased region" description="Pro residues" evidence="5">
    <location>
        <begin position="1"/>
        <end position="10"/>
    </location>
</feature>
<dbReference type="Pfam" id="PF00400">
    <property type="entry name" value="WD40"/>
    <property type="match status" value="2"/>
</dbReference>
<dbReference type="HOGENOM" id="CLU_041940_0_2_1"/>
<dbReference type="InParanoid" id="A0A0C2X710"/>
<feature type="compositionally biased region" description="Polar residues" evidence="5">
    <location>
        <begin position="11"/>
        <end position="20"/>
    </location>
</feature>